<accession>K0IIQ8</accession>
<dbReference type="CDD" id="cd02205">
    <property type="entry name" value="CBS_pair_SF"/>
    <property type="match status" value="1"/>
</dbReference>
<dbReference type="PROSITE" id="PS51371">
    <property type="entry name" value="CBS"/>
    <property type="match status" value="1"/>
</dbReference>
<dbReference type="BioCyc" id="CNIT1237085:G1324-2024-MONOMER"/>
<name>K0IIQ8_NITGG</name>
<dbReference type="Proteomes" id="UP000008037">
    <property type="component" value="Chromosome"/>
</dbReference>
<dbReference type="GeneID" id="13795889"/>
<dbReference type="Gene3D" id="3.10.580.10">
    <property type="entry name" value="CBS-domain"/>
    <property type="match status" value="2"/>
</dbReference>
<evidence type="ECO:0000256" key="2">
    <source>
        <dbReference type="PROSITE-ProRule" id="PRU00703"/>
    </source>
</evidence>
<dbReference type="SUPFAM" id="SSF54631">
    <property type="entry name" value="CBS-domain pair"/>
    <property type="match status" value="1"/>
</dbReference>
<feature type="domain" description="CBS" evidence="3">
    <location>
        <begin position="147"/>
        <end position="204"/>
    </location>
</feature>
<protein>
    <submittedName>
        <fullName evidence="4">CBS domain-containing protein</fullName>
    </submittedName>
</protein>
<keyword evidence="5" id="KW-1185">Reference proteome</keyword>
<evidence type="ECO:0000313" key="5">
    <source>
        <dbReference type="Proteomes" id="UP000008037"/>
    </source>
</evidence>
<dbReference type="Pfam" id="PF00571">
    <property type="entry name" value="CBS"/>
    <property type="match status" value="1"/>
</dbReference>
<dbReference type="AlphaFoldDB" id="K0IIQ8"/>
<dbReference type="InterPro" id="IPR051257">
    <property type="entry name" value="Diverse_CBS-Domain"/>
</dbReference>
<organism evidence="4 5">
    <name type="scientific">Nitrososphaera gargensis (strain Ga9.2)</name>
    <dbReference type="NCBI Taxonomy" id="1237085"/>
    <lineage>
        <taxon>Archaea</taxon>
        <taxon>Nitrososphaerota</taxon>
        <taxon>Nitrososphaeria</taxon>
        <taxon>Nitrososphaerales</taxon>
        <taxon>Nitrososphaeraceae</taxon>
        <taxon>Nitrososphaera</taxon>
    </lineage>
</organism>
<dbReference type="STRING" id="1237085.Ngar_c20260"/>
<keyword evidence="1 2" id="KW-0129">CBS domain</keyword>
<dbReference type="InterPro" id="IPR046342">
    <property type="entry name" value="CBS_dom_sf"/>
</dbReference>
<evidence type="ECO:0000259" key="3">
    <source>
        <dbReference type="PROSITE" id="PS51371"/>
    </source>
</evidence>
<dbReference type="RefSeq" id="WP_015019493.1">
    <property type="nucleotide sequence ID" value="NC_018719.1"/>
</dbReference>
<dbReference type="HOGENOM" id="CLU_1040582_0_0_2"/>
<proteinExistence type="predicted"/>
<dbReference type="InterPro" id="IPR000644">
    <property type="entry name" value="CBS_dom"/>
</dbReference>
<dbReference type="KEGG" id="nga:Ngar_c20260"/>
<dbReference type="PANTHER" id="PTHR43080:SF2">
    <property type="entry name" value="CBS DOMAIN-CONTAINING PROTEIN"/>
    <property type="match status" value="1"/>
</dbReference>
<evidence type="ECO:0000313" key="4">
    <source>
        <dbReference type="EMBL" id="AFU58958.1"/>
    </source>
</evidence>
<sequence length="273" mass="29719">MQLAETERPIFDIVPHIFKRPLLSASPSDPLLQVATFLAIGPQIYVDGVVVLDNHKVVGAIGGRHIIEHILYHPKGWLQGTASMVMSRFEHAVQVDYPLSVALDIFSKTGFAFVPITVKQSVVTSLSIRDVLRVAMASKLDTPIDRLSSPLVAVKSNTSIGDALEIMLEQGIRNLIVKDNNSNTGVLNDRKMLEYLLSYGGRETVLSRGLDGLFETQVNILDLAAAKSVNRDTPAGLAAELLLDLNAPCLLLDNGSIVTPWDVVMKGLRKSKS</sequence>
<gene>
    <name evidence="4" type="ordered locus">Ngar_c20260</name>
</gene>
<reference evidence="4 5" key="1">
    <citation type="journal article" date="2012" name="Environ. Microbiol.">
        <title>The genome of the ammonia-oxidizing Candidatus Nitrososphaera gargensis: insights into metabolic versatility and environmental adaptations.</title>
        <authorList>
            <person name="Spang A."/>
            <person name="Poehlein A."/>
            <person name="Offre P."/>
            <person name="Zumbragel S."/>
            <person name="Haider S."/>
            <person name="Rychlik N."/>
            <person name="Nowka B."/>
            <person name="Schmeisser C."/>
            <person name="Lebedeva E.V."/>
            <person name="Rattei T."/>
            <person name="Bohm C."/>
            <person name="Schmid M."/>
            <person name="Galushko A."/>
            <person name="Hatzenpichler R."/>
            <person name="Weinmaier T."/>
            <person name="Daniel R."/>
            <person name="Schleper C."/>
            <person name="Spieck E."/>
            <person name="Streit W."/>
            <person name="Wagner M."/>
        </authorList>
    </citation>
    <scope>NUCLEOTIDE SEQUENCE [LARGE SCALE GENOMIC DNA]</scope>
    <source>
        <strain evidence="5">Ga9.2</strain>
    </source>
</reference>
<dbReference type="InParanoid" id="K0IIQ8"/>
<evidence type="ECO:0000256" key="1">
    <source>
        <dbReference type="ARBA" id="ARBA00023122"/>
    </source>
</evidence>
<dbReference type="PANTHER" id="PTHR43080">
    <property type="entry name" value="CBS DOMAIN-CONTAINING PROTEIN CBSX3, MITOCHONDRIAL"/>
    <property type="match status" value="1"/>
</dbReference>
<dbReference type="EMBL" id="CP002408">
    <property type="protein sequence ID" value="AFU58958.1"/>
    <property type="molecule type" value="Genomic_DNA"/>
</dbReference>
<dbReference type="OrthoDB" id="9137at2157"/>